<gene>
    <name evidence="1" type="ORF">GCM10023165_52280</name>
</gene>
<accession>A0ABP8IFN7</accession>
<name>A0ABP8IFN7_9BURK</name>
<dbReference type="PANTHER" id="PTHR15364:SF0">
    <property type="entry name" value="2'-DEOXYNUCLEOSIDE 5'-PHOSPHATE N-HYDROLASE 1"/>
    <property type="match status" value="1"/>
</dbReference>
<evidence type="ECO:0000313" key="2">
    <source>
        <dbReference type="Proteomes" id="UP001500975"/>
    </source>
</evidence>
<reference evidence="2" key="1">
    <citation type="journal article" date="2019" name="Int. J. Syst. Evol. Microbiol.">
        <title>The Global Catalogue of Microorganisms (GCM) 10K type strain sequencing project: providing services to taxonomists for standard genome sequencing and annotation.</title>
        <authorList>
            <consortium name="The Broad Institute Genomics Platform"/>
            <consortium name="The Broad Institute Genome Sequencing Center for Infectious Disease"/>
            <person name="Wu L."/>
            <person name="Ma J."/>
        </authorList>
    </citation>
    <scope>NUCLEOTIDE SEQUENCE [LARGE SCALE GENOMIC DNA]</scope>
    <source>
        <strain evidence="2">JCM 17804</strain>
    </source>
</reference>
<dbReference type="InterPro" id="IPR007710">
    <property type="entry name" value="Nucleoside_deoxyribTrfase"/>
</dbReference>
<dbReference type="Proteomes" id="UP001500975">
    <property type="component" value="Unassembled WGS sequence"/>
</dbReference>
<organism evidence="1 2">
    <name type="scientific">Variovorax defluvii</name>
    <dbReference type="NCBI Taxonomy" id="913761"/>
    <lineage>
        <taxon>Bacteria</taxon>
        <taxon>Pseudomonadati</taxon>
        <taxon>Pseudomonadota</taxon>
        <taxon>Betaproteobacteria</taxon>
        <taxon>Burkholderiales</taxon>
        <taxon>Comamonadaceae</taxon>
        <taxon>Variovorax</taxon>
    </lineage>
</organism>
<sequence>MEQKAASPHRPPGTPPRVYLAGPDIFFRDSAAIYERLKAACAQYGLQGVEPSDGGVHKGFEGSEAERARRIYEGNIALIRSADGLIANLAAFRGLEPDSGTVFEVGFAVALGKPVVVYGVPEESYASRVCAVRDCAPDADGVLRERGSGVMVEGLGQRLNLMVGCSTTIEASAQAALARLAQRLGAAGSACAH</sequence>
<proteinExistence type="predicted"/>
<keyword evidence="2" id="KW-1185">Reference proteome</keyword>
<comment type="caution">
    <text evidence="1">The sequence shown here is derived from an EMBL/GenBank/DDBJ whole genome shotgun (WGS) entry which is preliminary data.</text>
</comment>
<dbReference type="PANTHER" id="PTHR15364">
    <property type="entry name" value="2'-DEOXYNUCLEOSIDE 5'-PHOSPHATE N-HYDROLASE 1"/>
    <property type="match status" value="1"/>
</dbReference>
<dbReference type="EMBL" id="BAABGJ010000081">
    <property type="protein sequence ID" value="GAA4357877.1"/>
    <property type="molecule type" value="Genomic_DNA"/>
</dbReference>
<protein>
    <submittedName>
        <fullName evidence="1">Nucleoside 2-deoxyribosyltransferase</fullName>
    </submittedName>
</protein>
<dbReference type="InterPro" id="IPR051239">
    <property type="entry name" value="2'-dNMP_N-hydrolase"/>
</dbReference>
<evidence type="ECO:0000313" key="1">
    <source>
        <dbReference type="EMBL" id="GAA4357877.1"/>
    </source>
</evidence>
<dbReference type="Pfam" id="PF05014">
    <property type="entry name" value="Nuc_deoxyrib_tr"/>
    <property type="match status" value="1"/>
</dbReference>
<dbReference type="SUPFAM" id="SSF52309">
    <property type="entry name" value="N-(deoxy)ribosyltransferase-like"/>
    <property type="match status" value="1"/>
</dbReference>
<dbReference type="Gene3D" id="3.40.50.450">
    <property type="match status" value="1"/>
</dbReference>